<dbReference type="HOGENOM" id="CLU_086594_0_1_4"/>
<protein>
    <recommendedName>
        <fullName evidence="1">Putative DNA-binding domain-containing protein</fullName>
    </recommendedName>
</protein>
<name>A0A0C6P730_BORBO</name>
<dbReference type="InterPro" id="IPR018640">
    <property type="entry name" value="DUF2063"/>
</dbReference>
<dbReference type="Proteomes" id="UP000007564">
    <property type="component" value="Chromosome"/>
</dbReference>
<organism evidence="2 3">
    <name type="scientific">Bordetella bronchiseptica 253</name>
    <dbReference type="NCBI Taxonomy" id="568707"/>
    <lineage>
        <taxon>Bacteria</taxon>
        <taxon>Pseudomonadati</taxon>
        <taxon>Pseudomonadota</taxon>
        <taxon>Betaproteobacteria</taxon>
        <taxon>Burkholderiales</taxon>
        <taxon>Alcaligenaceae</taxon>
        <taxon>Bordetella</taxon>
    </lineage>
</organism>
<dbReference type="InterPro" id="IPR044922">
    <property type="entry name" value="DUF2063_N_sf"/>
</dbReference>
<dbReference type="RefSeq" id="WP_010926120.1">
    <property type="nucleotide sequence ID" value="NC_019382.1"/>
</dbReference>
<dbReference type="Gene3D" id="1.10.150.690">
    <property type="entry name" value="DUF2063"/>
    <property type="match status" value="1"/>
</dbReference>
<dbReference type="OrthoDB" id="4146344at2"/>
<dbReference type="GeneID" id="93202823"/>
<reference evidence="2 3" key="1">
    <citation type="journal article" date="2012" name="BMC Genomics">
        <title>Comparative genomics of the classical Bordetella subspecies: the evolution and exchange of virulence-associated diversity amongst closely related pathogens.</title>
        <authorList>
            <person name="Park J."/>
            <person name="Zhang Y."/>
            <person name="Buboltz A.M."/>
            <person name="Zhang X."/>
            <person name="Schuster S.C."/>
            <person name="Ahuja U."/>
            <person name="Liu M."/>
            <person name="Miller J.F."/>
            <person name="Sebaihia M."/>
            <person name="Bentley S.D."/>
            <person name="Parkhill J."/>
            <person name="Harvill E.T."/>
        </authorList>
    </citation>
    <scope>NUCLEOTIDE SEQUENCE [LARGE SCALE GENOMIC DNA]</scope>
    <source>
        <strain evidence="2 3">253</strain>
    </source>
</reference>
<evidence type="ECO:0000313" key="2">
    <source>
        <dbReference type="EMBL" id="CCJ54086.1"/>
    </source>
</evidence>
<dbReference type="EMBL" id="HE965806">
    <property type="protein sequence ID" value="CCJ54086.1"/>
    <property type="molecule type" value="Genomic_DNA"/>
</dbReference>
<dbReference type="AlphaFoldDB" id="A0A0C6P730"/>
<evidence type="ECO:0000259" key="1">
    <source>
        <dbReference type="Pfam" id="PF09836"/>
    </source>
</evidence>
<accession>A0A0C6P730</accession>
<dbReference type="Pfam" id="PF09836">
    <property type="entry name" value="DUF2063"/>
    <property type="match status" value="1"/>
</dbReference>
<dbReference type="KEGG" id="bbh:BN112_2169"/>
<gene>
    <name evidence="2" type="ORF">BN112_2169</name>
</gene>
<feature type="domain" description="Putative DNA-binding" evidence="1">
    <location>
        <begin position="4"/>
        <end position="94"/>
    </location>
</feature>
<sequence length="251" mass="26166">MHPQAAFARALLDPLAPCPPGLRRAGDADPAQRYAIYRNNVVASLIQALADTFPVCRELVGPDFFHAMAHAYVARRLPRSPVLARYGGAFAAFVAAHAPAAGVPYLADMARLEYLRVRAYCAADAVALDAAAAGARIAALSKPASARLRLHPAARALVSPYAIHALWAAHQGALDIAEVDPYAAQGALVLRDPAEAVLAIPLAASAAAFVRALRAGLPLSAAHSQAADPGLALDHLLALLIRHGAVISIEE</sequence>
<evidence type="ECO:0000313" key="3">
    <source>
        <dbReference type="Proteomes" id="UP000007564"/>
    </source>
</evidence>
<proteinExistence type="predicted"/>